<name>A0A453PC36_AEGTS</name>
<proteinExistence type="predicted"/>
<sequence>MIAEGGYFDGSRDAILMAGSLIHDSLDSICDNTEIEQGNFHGPSFFIEDICNPTNLTSESARTINHIQHRAEFDMDQDLHGHMIQETQVETSNWVLQS</sequence>
<evidence type="ECO:0000313" key="2">
    <source>
        <dbReference type="Proteomes" id="UP000015105"/>
    </source>
</evidence>
<dbReference type="Gramene" id="AET6Gv20685100.19">
    <property type="protein sequence ID" value="AET6Gv20685100.19"/>
    <property type="gene ID" value="AET6Gv20685100"/>
</dbReference>
<reference evidence="2" key="2">
    <citation type="journal article" date="2017" name="Nat. Plants">
        <title>The Aegilops tauschii genome reveals multiple impacts of transposons.</title>
        <authorList>
            <person name="Zhao G."/>
            <person name="Zou C."/>
            <person name="Li K."/>
            <person name="Wang K."/>
            <person name="Li T."/>
            <person name="Gao L."/>
            <person name="Zhang X."/>
            <person name="Wang H."/>
            <person name="Yang Z."/>
            <person name="Liu X."/>
            <person name="Jiang W."/>
            <person name="Mao L."/>
            <person name="Kong X."/>
            <person name="Jiao Y."/>
            <person name="Jia J."/>
        </authorList>
    </citation>
    <scope>NUCLEOTIDE SEQUENCE [LARGE SCALE GENOMIC DNA]</scope>
    <source>
        <strain evidence="2">cv. AL8/78</strain>
    </source>
</reference>
<keyword evidence="2" id="KW-1185">Reference proteome</keyword>
<dbReference type="EnsemblPlants" id="AET6Gv20685100.19">
    <property type="protein sequence ID" value="AET6Gv20685100.19"/>
    <property type="gene ID" value="AET6Gv20685100"/>
</dbReference>
<reference evidence="1" key="3">
    <citation type="journal article" date="2017" name="Nature">
        <title>Genome sequence of the progenitor of the wheat D genome Aegilops tauschii.</title>
        <authorList>
            <person name="Luo M.C."/>
            <person name="Gu Y.Q."/>
            <person name="Puiu D."/>
            <person name="Wang H."/>
            <person name="Twardziok S.O."/>
            <person name="Deal K.R."/>
            <person name="Huo N."/>
            <person name="Zhu T."/>
            <person name="Wang L."/>
            <person name="Wang Y."/>
            <person name="McGuire P.E."/>
            <person name="Liu S."/>
            <person name="Long H."/>
            <person name="Ramasamy R.K."/>
            <person name="Rodriguez J.C."/>
            <person name="Van S.L."/>
            <person name="Yuan L."/>
            <person name="Wang Z."/>
            <person name="Xia Z."/>
            <person name="Xiao L."/>
            <person name="Anderson O.D."/>
            <person name="Ouyang S."/>
            <person name="Liang Y."/>
            <person name="Zimin A.V."/>
            <person name="Pertea G."/>
            <person name="Qi P."/>
            <person name="Bennetzen J.L."/>
            <person name="Dai X."/>
            <person name="Dawson M.W."/>
            <person name="Muller H.G."/>
            <person name="Kugler K."/>
            <person name="Rivarola-Duarte L."/>
            <person name="Spannagl M."/>
            <person name="Mayer K.F.X."/>
            <person name="Lu F.H."/>
            <person name="Bevan M.W."/>
            <person name="Leroy P."/>
            <person name="Li P."/>
            <person name="You F.M."/>
            <person name="Sun Q."/>
            <person name="Liu Z."/>
            <person name="Lyons E."/>
            <person name="Wicker T."/>
            <person name="Salzberg S.L."/>
            <person name="Devos K.M."/>
            <person name="Dvorak J."/>
        </authorList>
    </citation>
    <scope>NUCLEOTIDE SEQUENCE [LARGE SCALE GENOMIC DNA]</scope>
    <source>
        <strain evidence="1">cv. AL8/78</strain>
    </source>
</reference>
<reference evidence="1" key="5">
    <citation type="journal article" date="2021" name="G3 (Bethesda)">
        <title>Aegilops tauschii genome assembly Aet v5.0 features greater sequence contiguity and improved annotation.</title>
        <authorList>
            <person name="Wang L."/>
            <person name="Zhu T."/>
            <person name="Rodriguez J.C."/>
            <person name="Deal K.R."/>
            <person name="Dubcovsky J."/>
            <person name="McGuire P.E."/>
            <person name="Lux T."/>
            <person name="Spannagl M."/>
            <person name="Mayer K.F.X."/>
            <person name="Baldrich P."/>
            <person name="Meyers B.C."/>
            <person name="Huo N."/>
            <person name="Gu Y.Q."/>
            <person name="Zhou H."/>
            <person name="Devos K.M."/>
            <person name="Bennetzen J.L."/>
            <person name="Unver T."/>
            <person name="Budak H."/>
            <person name="Gulick P.J."/>
            <person name="Galiba G."/>
            <person name="Kalapos B."/>
            <person name="Nelson D.R."/>
            <person name="Li P."/>
            <person name="You F.M."/>
            <person name="Luo M.C."/>
            <person name="Dvorak J."/>
        </authorList>
    </citation>
    <scope>NUCLEOTIDE SEQUENCE [LARGE SCALE GENOMIC DNA]</scope>
    <source>
        <strain evidence="1">cv. AL8/78</strain>
    </source>
</reference>
<evidence type="ECO:0000313" key="1">
    <source>
        <dbReference type="EnsemblPlants" id="AET6Gv20685100.19"/>
    </source>
</evidence>
<accession>A0A453PC36</accession>
<dbReference type="Proteomes" id="UP000015105">
    <property type="component" value="Chromosome 6D"/>
</dbReference>
<protein>
    <submittedName>
        <fullName evidence="1">Uncharacterized protein</fullName>
    </submittedName>
</protein>
<dbReference type="AlphaFoldDB" id="A0A453PC36"/>
<organism evidence="1 2">
    <name type="scientific">Aegilops tauschii subsp. strangulata</name>
    <name type="common">Goatgrass</name>
    <dbReference type="NCBI Taxonomy" id="200361"/>
    <lineage>
        <taxon>Eukaryota</taxon>
        <taxon>Viridiplantae</taxon>
        <taxon>Streptophyta</taxon>
        <taxon>Embryophyta</taxon>
        <taxon>Tracheophyta</taxon>
        <taxon>Spermatophyta</taxon>
        <taxon>Magnoliopsida</taxon>
        <taxon>Liliopsida</taxon>
        <taxon>Poales</taxon>
        <taxon>Poaceae</taxon>
        <taxon>BOP clade</taxon>
        <taxon>Pooideae</taxon>
        <taxon>Triticodae</taxon>
        <taxon>Triticeae</taxon>
        <taxon>Triticinae</taxon>
        <taxon>Aegilops</taxon>
    </lineage>
</organism>
<reference evidence="2" key="1">
    <citation type="journal article" date="2014" name="Science">
        <title>Ancient hybridizations among the ancestral genomes of bread wheat.</title>
        <authorList>
            <consortium name="International Wheat Genome Sequencing Consortium,"/>
            <person name="Marcussen T."/>
            <person name="Sandve S.R."/>
            <person name="Heier L."/>
            <person name="Spannagl M."/>
            <person name="Pfeifer M."/>
            <person name="Jakobsen K.S."/>
            <person name="Wulff B.B."/>
            <person name="Steuernagel B."/>
            <person name="Mayer K.F."/>
            <person name="Olsen O.A."/>
        </authorList>
    </citation>
    <scope>NUCLEOTIDE SEQUENCE [LARGE SCALE GENOMIC DNA]</scope>
    <source>
        <strain evidence="2">cv. AL8/78</strain>
    </source>
</reference>
<reference evidence="1" key="4">
    <citation type="submission" date="2019-03" db="UniProtKB">
        <authorList>
            <consortium name="EnsemblPlants"/>
        </authorList>
    </citation>
    <scope>IDENTIFICATION</scope>
</reference>